<dbReference type="AlphaFoldDB" id="A0A1G9M649"/>
<keyword evidence="2" id="KW-1185">Reference proteome</keyword>
<name>A0A1G9M649_9SPHI</name>
<keyword evidence="1" id="KW-0255">Endonuclease</keyword>
<dbReference type="InterPro" id="IPR035901">
    <property type="entry name" value="GIY-YIG_endonuc_sf"/>
</dbReference>
<organism evidence="1 2">
    <name type="scientific">Daejeonella rubra</name>
    <dbReference type="NCBI Taxonomy" id="990371"/>
    <lineage>
        <taxon>Bacteria</taxon>
        <taxon>Pseudomonadati</taxon>
        <taxon>Bacteroidota</taxon>
        <taxon>Sphingobacteriia</taxon>
        <taxon>Sphingobacteriales</taxon>
        <taxon>Sphingobacteriaceae</taxon>
        <taxon>Daejeonella</taxon>
    </lineage>
</organism>
<dbReference type="STRING" id="990371.SAMN05421813_101251"/>
<dbReference type="GO" id="GO:0004519">
    <property type="term" value="F:endonuclease activity"/>
    <property type="evidence" value="ECO:0007669"/>
    <property type="project" value="UniProtKB-KW"/>
</dbReference>
<dbReference type="CDD" id="cd10448">
    <property type="entry name" value="GIY-YIG_unchar_3"/>
    <property type="match status" value="1"/>
</dbReference>
<evidence type="ECO:0000313" key="2">
    <source>
        <dbReference type="Proteomes" id="UP000199226"/>
    </source>
</evidence>
<dbReference type="SUPFAM" id="SSF82771">
    <property type="entry name" value="GIY-YIG endonuclease"/>
    <property type="match status" value="1"/>
</dbReference>
<dbReference type="Proteomes" id="UP000199226">
    <property type="component" value="Unassembled WGS sequence"/>
</dbReference>
<gene>
    <name evidence="1" type="ORF">SAMN05421813_101251</name>
</gene>
<evidence type="ECO:0000313" key="1">
    <source>
        <dbReference type="EMBL" id="SDL69686.1"/>
    </source>
</evidence>
<protein>
    <submittedName>
        <fullName evidence="1">Putative endonuclease</fullName>
    </submittedName>
</protein>
<proteinExistence type="predicted"/>
<keyword evidence="1" id="KW-0378">Hydrolase</keyword>
<sequence length="124" mass="14403">MPILTKPAMRTKKFVYLVTDRNRTCIHVGMSTDLMKTMSFYRQMPNLFFDAGQQLTRLVYFEELSSESAALERFNLINKFARIQKDRLIRSVNPDWIDLTIGLDFEQVLISGIQPMRASFSSLS</sequence>
<reference evidence="2" key="1">
    <citation type="submission" date="2016-10" db="EMBL/GenBank/DDBJ databases">
        <authorList>
            <person name="Varghese N."/>
            <person name="Submissions S."/>
        </authorList>
    </citation>
    <scope>NUCLEOTIDE SEQUENCE [LARGE SCALE GENOMIC DNA]</scope>
    <source>
        <strain evidence="2">DSM 24536</strain>
    </source>
</reference>
<keyword evidence="1" id="KW-0540">Nuclease</keyword>
<dbReference type="EMBL" id="FNHH01000001">
    <property type="protein sequence ID" value="SDL69686.1"/>
    <property type="molecule type" value="Genomic_DNA"/>
</dbReference>
<dbReference type="Gene3D" id="3.40.1440.10">
    <property type="entry name" value="GIY-YIG endonuclease"/>
    <property type="match status" value="1"/>
</dbReference>
<accession>A0A1G9M649</accession>